<dbReference type="Proteomes" id="UP000694544">
    <property type="component" value="Unplaced"/>
</dbReference>
<name>A0A8C6DIG1_MOSMO</name>
<feature type="region of interest" description="Disordered" evidence="1">
    <location>
        <begin position="1"/>
        <end position="28"/>
    </location>
</feature>
<keyword evidence="3" id="KW-1185">Reference proteome</keyword>
<dbReference type="GeneTree" id="ENSGT01000000220328"/>
<reference evidence="2" key="2">
    <citation type="submission" date="2025-09" db="UniProtKB">
        <authorList>
            <consortium name="Ensembl"/>
        </authorList>
    </citation>
    <scope>IDENTIFICATION</scope>
</reference>
<accession>A0A8C6DIG1</accession>
<sequence length="123" mass="13545">PTGGGLKGQNGAMPSEATKKDHSLQRAGPEPALFLPTRSLHDPLFHHALLLWDPPLLHGTLLWPVCKSGLPGALKVQPQVQRCGLQHDGGVHIHRHLLQRGCLHRLLLLLLVREARVALYLLQ</sequence>
<reference evidence="2" key="1">
    <citation type="submission" date="2025-08" db="UniProtKB">
        <authorList>
            <consortium name="Ensembl"/>
        </authorList>
    </citation>
    <scope>IDENTIFICATION</scope>
</reference>
<evidence type="ECO:0000313" key="3">
    <source>
        <dbReference type="Proteomes" id="UP000694544"/>
    </source>
</evidence>
<dbReference type="AlphaFoldDB" id="A0A8C6DIG1"/>
<organism evidence="2 3">
    <name type="scientific">Moschus moschiferus</name>
    <name type="common">Siberian musk deer</name>
    <name type="synonym">Moschus sibiricus</name>
    <dbReference type="NCBI Taxonomy" id="68415"/>
    <lineage>
        <taxon>Eukaryota</taxon>
        <taxon>Metazoa</taxon>
        <taxon>Chordata</taxon>
        <taxon>Craniata</taxon>
        <taxon>Vertebrata</taxon>
        <taxon>Euteleostomi</taxon>
        <taxon>Mammalia</taxon>
        <taxon>Eutheria</taxon>
        <taxon>Laurasiatheria</taxon>
        <taxon>Artiodactyla</taxon>
        <taxon>Ruminantia</taxon>
        <taxon>Pecora</taxon>
        <taxon>Moschidae</taxon>
        <taxon>Moschus</taxon>
    </lineage>
</organism>
<dbReference type="Ensembl" id="ENSMMST00000017614.1">
    <property type="protein sequence ID" value="ENSMMSP00000015935.1"/>
    <property type="gene ID" value="ENSMMSG00000012127.1"/>
</dbReference>
<evidence type="ECO:0000313" key="2">
    <source>
        <dbReference type="Ensembl" id="ENSMMSP00000015935.1"/>
    </source>
</evidence>
<proteinExistence type="predicted"/>
<protein>
    <submittedName>
        <fullName evidence="2">Uncharacterized protein</fullName>
    </submittedName>
</protein>
<evidence type="ECO:0000256" key="1">
    <source>
        <dbReference type="SAM" id="MobiDB-lite"/>
    </source>
</evidence>